<dbReference type="InterPro" id="IPR027268">
    <property type="entry name" value="Peptidase_M4/M1_CTD_sf"/>
</dbReference>
<feature type="binding site" evidence="12">
    <location>
        <position position="300"/>
    </location>
    <ligand>
        <name>Zn(2+)</name>
        <dbReference type="ChEBI" id="CHEBI:29105"/>
        <note>catalytic</note>
    </ligand>
</feature>
<evidence type="ECO:0000256" key="12">
    <source>
        <dbReference type="PIRSR" id="PIRSR634016-3"/>
    </source>
</evidence>
<dbReference type="WBParaSite" id="TCLT_0000436201-mRNA-1">
    <property type="protein sequence ID" value="TCLT_0000436201-mRNA-1"/>
    <property type="gene ID" value="TCLT_0000436201"/>
</dbReference>
<comment type="similarity">
    <text evidence="2 14">Belongs to the peptidase M1 family.</text>
</comment>
<dbReference type="GO" id="GO:0006508">
    <property type="term" value="P:proteolysis"/>
    <property type="evidence" value="ECO:0007669"/>
    <property type="project" value="UniProtKB-KW"/>
</dbReference>
<dbReference type="GO" id="GO:0070006">
    <property type="term" value="F:metalloaminopeptidase activity"/>
    <property type="evidence" value="ECO:0007669"/>
    <property type="project" value="TreeGrafter"/>
</dbReference>
<dbReference type="CDD" id="cd09601">
    <property type="entry name" value="M1_APN-Q_like"/>
    <property type="match status" value="1"/>
</dbReference>
<dbReference type="InterPro" id="IPR001930">
    <property type="entry name" value="Peptidase_M1"/>
</dbReference>
<dbReference type="STRING" id="103827.A0A158RBE9"/>
<proteinExistence type="inferred from homology"/>
<dbReference type="GO" id="GO:0043171">
    <property type="term" value="P:peptide catabolic process"/>
    <property type="evidence" value="ECO:0007669"/>
    <property type="project" value="TreeGrafter"/>
</dbReference>
<evidence type="ECO:0000256" key="7">
    <source>
        <dbReference type="ARBA" id="ARBA00022801"/>
    </source>
</evidence>
<organism evidence="20">
    <name type="scientific">Thelazia callipaeda</name>
    <name type="common">Oriental eyeworm</name>
    <name type="synonym">Parasitic nematode</name>
    <dbReference type="NCBI Taxonomy" id="103827"/>
    <lineage>
        <taxon>Eukaryota</taxon>
        <taxon>Metazoa</taxon>
        <taxon>Ecdysozoa</taxon>
        <taxon>Nematoda</taxon>
        <taxon>Chromadorea</taxon>
        <taxon>Rhabditida</taxon>
        <taxon>Spirurina</taxon>
        <taxon>Spiruromorpha</taxon>
        <taxon>Thelazioidea</taxon>
        <taxon>Thelaziidae</taxon>
        <taxon>Thelazia</taxon>
    </lineage>
</organism>
<evidence type="ECO:0000259" key="16">
    <source>
        <dbReference type="Pfam" id="PF11838"/>
    </source>
</evidence>
<keyword evidence="9 14" id="KW-0482">Metalloprotease</keyword>
<dbReference type="OrthoDB" id="275509at2759"/>
<dbReference type="FunFam" id="2.60.40.1910:FF:000002">
    <property type="entry name" value="Aminopeptidase"/>
    <property type="match status" value="1"/>
</dbReference>
<dbReference type="PANTHER" id="PTHR11533:SF174">
    <property type="entry name" value="PUROMYCIN-SENSITIVE AMINOPEPTIDASE-RELATED"/>
    <property type="match status" value="1"/>
</dbReference>
<feature type="domain" description="Aminopeptidase N-like N-terminal" evidence="17">
    <location>
        <begin position="17"/>
        <end position="193"/>
    </location>
</feature>
<sequence length="868" mass="99096">MACVVPEKFERLPEIAKPIHYSLTLSPDLNNFTFDGEEITDVEILKPTDHLKLHSSEIEIKNAKLILSDGSEYDQKWMTATLTLPKVISPQTAKIAMGFKGVLNNNMRGFYRSSYKSVDGKECYLATTQFESTFARLAFPCWDEPLYKAKFDISLIVDANLTALSNMNVISETKMENKKIVKFDTTPIMSTYLVAFAVAELEYVEDKTSDGCVVRVYTVPGKKEQGRFSLEIAVKALEWYNNWFNFKYPLPKCDLIAIPDFSMGAMENWGLVTYREIALLVDPNKTSTRQKSRIALVVAHELAHFWFGDLVTMKWWTDLWLKEGFASFMEYMFVSANYPCFKIWLHFVNDELAAGFELDSLRNSHPIEVEIDNPNELDEIYDSITYAKSNSINRMLCNYLDEAVFQKGLQIYLEKFKYRNAETNDLWRALSEASGQDITKLMSTWTQQMGFPLVSVSQKIEGTKRILKMNQTRFLADGTTDEKNSMWQIPITISVSSQPDKVKEKGLLKNVEQEVIVSDVNPDEWIKLNVGTTGFYRVLYSDEMLQALLPDFASKKIPVLDRFGIANDIFALVKSGRAPAKQFLSLLESSSNEDDYTVWSTLDVGISSLSNILSHYDPTVRAKFNDFIIKILTPLANRLGWEAQPNEDSQVGILRALVLSRLGRSNHEPTIMTAREKFLKHYKNKTNLNPDLRLAIYSMIGRHFGKEGYQELKEIYETVGFGEIERNCIVAMSQTPDTELLKSVFEYGIENGKVRAQDIVYLFHGACGNKTGQDFIWKYFKNSFKLLLQKFGSVNSSLFQHCFKTSADCHCSSAVAKDIEVFVCSQLKPDEARTLHRTTLQITESILLNEQLLKRNADVISDYLNAQR</sequence>
<dbReference type="FunFam" id="1.10.390.10:FF:000006">
    <property type="entry name" value="Puromycin-sensitive aminopeptidase"/>
    <property type="match status" value="1"/>
</dbReference>
<keyword evidence="6 12" id="KW-0479">Metal-binding</keyword>
<evidence type="ECO:0000256" key="8">
    <source>
        <dbReference type="ARBA" id="ARBA00022833"/>
    </source>
</evidence>
<evidence type="ECO:0000256" key="1">
    <source>
        <dbReference type="ARBA" id="ARBA00004496"/>
    </source>
</evidence>
<evidence type="ECO:0000256" key="11">
    <source>
        <dbReference type="PIRSR" id="PIRSR634016-1"/>
    </source>
</evidence>
<keyword evidence="19" id="KW-1185">Reference proteome</keyword>
<evidence type="ECO:0000256" key="4">
    <source>
        <dbReference type="ARBA" id="ARBA00022490"/>
    </source>
</evidence>
<dbReference type="SUPFAM" id="SSF63737">
    <property type="entry name" value="Leukotriene A4 hydrolase N-terminal domain"/>
    <property type="match status" value="1"/>
</dbReference>
<feature type="binding site" evidence="12">
    <location>
        <position position="323"/>
    </location>
    <ligand>
        <name>Zn(2+)</name>
        <dbReference type="ChEBI" id="CHEBI:29105"/>
        <note>catalytic</note>
    </ligand>
</feature>
<dbReference type="Pfam" id="PF01433">
    <property type="entry name" value="Peptidase_M1"/>
    <property type="match status" value="1"/>
</dbReference>
<evidence type="ECO:0000256" key="10">
    <source>
        <dbReference type="ARBA" id="ARBA00052895"/>
    </source>
</evidence>
<feature type="site" description="Transition state stabilizer" evidence="13">
    <location>
        <position position="386"/>
    </location>
</feature>
<feature type="binding site" evidence="12">
    <location>
        <position position="304"/>
    </location>
    <ligand>
        <name>Zn(2+)</name>
        <dbReference type="ChEBI" id="CHEBI:29105"/>
        <note>catalytic</note>
    </ligand>
</feature>
<keyword evidence="8 12" id="KW-0862">Zinc</keyword>
<evidence type="ECO:0000259" key="15">
    <source>
        <dbReference type="Pfam" id="PF01433"/>
    </source>
</evidence>
<keyword evidence="3 14" id="KW-0031">Aminopeptidase</keyword>
<evidence type="ECO:0000256" key="5">
    <source>
        <dbReference type="ARBA" id="ARBA00022670"/>
    </source>
</evidence>
<keyword evidence="5 14" id="KW-0645">Protease</keyword>
<evidence type="ECO:0000256" key="9">
    <source>
        <dbReference type="ARBA" id="ARBA00023049"/>
    </source>
</evidence>
<comment type="subcellular location">
    <subcellularLocation>
        <location evidence="1">Cytoplasm</location>
    </subcellularLocation>
</comment>
<comment type="catalytic activity">
    <reaction evidence="10">
        <text>Release of an N-terminal amino acid, preferentially alanine, from a wide range of peptides, amides and arylamides.</text>
        <dbReference type="EC" id="3.4.11.14"/>
    </reaction>
</comment>
<evidence type="ECO:0000256" key="14">
    <source>
        <dbReference type="RuleBase" id="RU364040"/>
    </source>
</evidence>
<reference evidence="20" key="1">
    <citation type="submission" date="2016-04" db="UniProtKB">
        <authorList>
            <consortium name="WormBaseParasite"/>
        </authorList>
    </citation>
    <scope>IDENTIFICATION</scope>
</reference>
<dbReference type="GO" id="GO:0042277">
    <property type="term" value="F:peptide binding"/>
    <property type="evidence" value="ECO:0007669"/>
    <property type="project" value="TreeGrafter"/>
</dbReference>
<dbReference type="Gene3D" id="1.10.390.10">
    <property type="entry name" value="Neutral Protease Domain 2"/>
    <property type="match status" value="1"/>
</dbReference>
<dbReference type="Pfam" id="PF11838">
    <property type="entry name" value="ERAP1_C"/>
    <property type="match status" value="1"/>
</dbReference>
<feature type="domain" description="Peptidase M1 membrane alanine aminopeptidase" evidence="15">
    <location>
        <begin position="228"/>
        <end position="445"/>
    </location>
</feature>
<dbReference type="Gene3D" id="1.25.50.20">
    <property type="match status" value="1"/>
</dbReference>
<dbReference type="GO" id="GO:0008270">
    <property type="term" value="F:zinc ion binding"/>
    <property type="evidence" value="ECO:0007669"/>
    <property type="project" value="UniProtKB-UniRule"/>
</dbReference>
<evidence type="ECO:0000313" key="19">
    <source>
        <dbReference type="Proteomes" id="UP000276776"/>
    </source>
</evidence>
<evidence type="ECO:0000256" key="6">
    <source>
        <dbReference type="ARBA" id="ARBA00022723"/>
    </source>
</evidence>
<keyword evidence="4" id="KW-0963">Cytoplasm</keyword>
<dbReference type="GO" id="GO:0005615">
    <property type="term" value="C:extracellular space"/>
    <property type="evidence" value="ECO:0007669"/>
    <property type="project" value="TreeGrafter"/>
</dbReference>
<dbReference type="SUPFAM" id="SSF48431">
    <property type="entry name" value="Lipovitellin-phosvitin complex, superhelical domain"/>
    <property type="match status" value="1"/>
</dbReference>
<keyword evidence="7 14" id="KW-0378">Hydrolase</keyword>
<dbReference type="InterPro" id="IPR011030">
    <property type="entry name" value="Lipovitellin_superhlx_dom"/>
</dbReference>
<evidence type="ECO:0000256" key="13">
    <source>
        <dbReference type="PIRSR" id="PIRSR634016-4"/>
    </source>
</evidence>
<evidence type="ECO:0000256" key="3">
    <source>
        <dbReference type="ARBA" id="ARBA00022438"/>
    </source>
</evidence>
<dbReference type="Proteomes" id="UP000276776">
    <property type="component" value="Unassembled WGS sequence"/>
</dbReference>
<evidence type="ECO:0000256" key="2">
    <source>
        <dbReference type="ARBA" id="ARBA00010136"/>
    </source>
</evidence>
<dbReference type="GO" id="GO:0016020">
    <property type="term" value="C:membrane"/>
    <property type="evidence" value="ECO:0007669"/>
    <property type="project" value="TreeGrafter"/>
</dbReference>
<dbReference type="EMBL" id="UYYF01004285">
    <property type="protein sequence ID" value="VDN01448.1"/>
    <property type="molecule type" value="Genomic_DNA"/>
</dbReference>
<dbReference type="InterPro" id="IPR034016">
    <property type="entry name" value="M1_APN-typ"/>
</dbReference>
<gene>
    <name evidence="18" type="ORF">TCLT_LOCUS4351</name>
</gene>
<dbReference type="Pfam" id="PF17900">
    <property type="entry name" value="Peptidase_M1_N"/>
    <property type="match status" value="1"/>
</dbReference>
<dbReference type="OMA" id="MMEYVAI"/>
<dbReference type="Gene3D" id="2.60.40.1910">
    <property type="match status" value="1"/>
</dbReference>
<accession>A0A158RBE9</accession>
<dbReference type="InterPro" id="IPR014782">
    <property type="entry name" value="Peptidase_M1_dom"/>
</dbReference>
<dbReference type="AlphaFoldDB" id="A0A158RBE9"/>
<evidence type="ECO:0000313" key="18">
    <source>
        <dbReference type="EMBL" id="VDN01448.1"/>
    </source>
</evidence>
<feature type="active site" description="Proton acceptor" evidence="11">
    <location>
        <position position="301"/>
    </location>
</feature>
<dbReference type="InterPro" id="IPR045357">
    <property type="entry name" value="Aminopeptidase_N-like_N"/>
</dbReference>
<dbReference type="FunFam" id="2.60.40.1730:FF:000002">
    <property type="entry name" value="Aminopeptidase"/>
    <property type="match status" value="1"/>
</dbReference>
<dbReference type="GO" id="GO:0016285">
    <property type="term" value="F:alanyl aminopeptidase activity"/>
    <property type="evidence" value="ECO:0007669"/>
    <property type="project" value="UniProtKB-EC"/>
</dbReference>
<protein>
    <recommendedName>
        <fullName evidence="14">Aminopeptidase</fullName>
        <ecNumber evidence="14">3.4.11.-</ecNumber>
    </recommendedName>
</protein>
<name>A0A158RBE9_THECL</name>
<comment type="cofactor">
    <cofactor evidence="12 14">
        <name>Zn(2+)</name>
        <dbReference type="ChEBI" id="CHEBI:29105"/>
    </cofactor>
    <text evidence="12 14">Binds 1 zinc ion per subunit.</text>
</comment>
<evidence type="ECO:0000259" key="17">
    <source>
        <dbReference type="Pfam" id="PF17900"/>
    </source>
</evidence>
<dbReference type="InterPro" id="IPR042097">
    <property type="entry name" value="Aminopeptidase_N-like_N_sf"/>
</dbReference>
<dbReference type="InterPro" id="IPR024571">
    <property type="entry name" value="ERAP1-like_C_dom"/>
</dbReference>
<dbReference type="PANTHER" id="PTHR11533">
    <property type="entry name" value="PROTEASE M1 ZINC METALLOPROTEASE"/>
    <property type="match status" value="1"/>
</dbReference>
<dbReference type="InterPro" id="IPR050344">
    <property type="entry name" value="Peptidase_M1_aminopeptidases"/>
</dbReference>
<evidence type="ECO:0000313" key="20">
    <source>
        <dbReference type="WBParaSite" id="TCLT_0000436201-mRNA-1"/>
    </source>
</evidence>
<dbReference type="Gene3D" id="2.60.40.1730">
    <property type="entry name" value="tricorn interacting facor f3 domain"/>
    <property type="match status" value="1"/>
</dbReference>
<feature type="domain" description="ERAP1-like C-terminal" evidence="16">
    <location>
        <begin position="525"/>
        <end position="846"/>
    </location>
</feature>
<dbReference type="PRINTS" id="PR00756">
    <property type="entry name" value="ALADIPTASE"/>
</dbReference>
<dbReference type="SUPFAM" id="SSF55486">
    <property type="entry name" value="Metalloproteases ('zincins'), catalytic domain"/>
    <property type="match status" value="1"/>
</dbReference>
<dbReference type="GO" id="GO:0005737">
    <property type="term" value="C:cytoplasm"/>
    <property type="evidence" value="ECO:0007669"/>
    <property type="project" value="UniProtKB-SubCell"/>
</dbReference>
<dbReference type="EC" id="3.4.11.-" evidence="14"/>
<reference evidence="18 19" key="2">
    <citation type="submission" date="2018-11" db="EMBL/GenBank/DDBJ databases">
        <authorList>
            <consortium name="Pathogen Informatics"/>
        </authorList>
    </citation>
    <scope>NUCLEOTIDE SEQUENCE [LARGE SCALE GENOMIC DNA]</scope>
</reference>